<evidence type="ECO:0000256" key="6">
    <source>
        <dbReference type="ARBA" id="ARBA00023136"/>
    </source>
</evidence>
<feature type="transmembrane region" description="Helical" evidence="9">
    <location>
        <begin position="231"/>
        <end position="249"/>
    </location>
</feature>
<dbReference type="GO" id="GO:0004984">
    <property type="term" value="F:olfactory receptor activity"/>
    <property type="evidence" value="ECO:0007669"/>
    <property type="project" value="InterPro"/>
</dbReference>
<feature type="transmembrane region" description="Helical" evidence="9">
    <location>
        <begin position="313"/>
        <end position="334"/>
    </location>
</feature>
<dbReference type="OMA" id="MTIILHV"/>
<dbReference type="HOGENOM" id="CLU_047177_0_0_1"/>
<keyword evidence="8 9" id="KW-0807">Transducer</keyword>
<evidence type="ECO:0000256" key="1">
    <source>
        <dbReference type="ARBA" id="ARBA00004141"/>
    </source>
</evidence>
<dbReference type="Pfam" id="PF02949">
    <property type="entry name" value="7tm_6"/>
    <property type="match status" value="1"/>
</dbReference>
<comment type="similarity">
    <text evidence="9">Belongs to the insect chemoreceptor superfamily. Heteromeric odorant receptor channel (TC 1.A.69) family.</text>
</comment>
<feature type="transmembrane region" description="Helical" evidence="9">
    <location>
        <begin position="88"/>
        <end position="107"/>
    </location>
</feature>
<comment type="subcellular location">
    <subcellularLocation>
        <location evidence="9">Cell membrane</location>
        <topology evidence="9">Multi-pass membrane protein</topology>
    </subcellularLocation>
    <subcellularLocation>
        <location evidence="1">Membrane</location>
        <topology evidence="1">Multi-pass membrane protein</topology>
    </subcellularLocation>
</comment>
<protein>
    <recommendedName>
        <fullName evidence="9">Odorant receptor</fullName>
    </recommendedName>
</protein>
<keyword evidence="6 9" id="KW-0472">Membrane</keyword>
<dbReference type="EMBL" id="ACPB03023738">
    <property type="status" value="NOT_ANNOTATED_CDS"/>
    <property type="molecule type" value="Genomic_DNA"/>
</dbReference>
<dbReference type="STRING" id="13249.T1H7S9"/>
<sequence length="440" mass="51253">MDILQRFKDFLREYDRDNDEVVDKTIFDEFNYLYRITFFYPNLKTMKIIGLQIVLFIFYISFILLQIFFTFMGAIFSDGDFFLMAHSLHISFIYSLMPVLTFTAITLRSHLSNIFKIIGNGFYKYDEVTSKEEIQIKLKYFKIKRNLKIGFPLLAFVAMLLAVTAIPLSNEYFGLDDSVMINKKGVNLWLPLNGWYPFDSSEGLPFWIAFSLQIISMIFVVIIYVAGSATYFTIVLHVIAQYHILIWSIRNITKRAMVNYLKIKPYLQGKNRSRPNFEDMEFQKQMVFCLKQNIQHYQQIIRVVNLYAEVLKVTGFLVFLCITFIIALSAFIIVTGTARPGIVCLTFGIATVEVGYMTAPCMLGQMIIDLNEQLGFELYNTPWYRCSKDFKQCLNITQARIGYGVTIRTLFNYAMDMDTYCKMVNASYSYFSLLLAFKNT</sequence>
<evidence type="ECO:0000256" key="9">
    <source>
        <dbReference type="RuleBase" id="RU351113"/>
    </source>
</evidence>
<evidence type="ECO:0000256" key="5">
    <source>
        <dbReference type="ARBA" id="ARBA00022989"/>
    </source>
</evidence>
<dbReference type="AlphaFoldDB" id="T1H7S9"/>
<evidence type="ECO:0000256" key="2">
    <source>
        <dbReference type="ARBA" id="ARBA00022606"/>
    </source>
</evidence>
<keyword evidence="11" id="KW-1185">Reference proteome</keyword>
<accession>T1H7S9</accession>
<evidence type="ECO:0000313" key="11">
    <source>
        <dbReference type="Proteomes" id="UP000015103"/>
    </source>
</evidence>
<feature type="transmembrane region" description="Helical" evidence="9">
    <location>
        <begin position="341"/>
        <end position="359"/>
    </location>
</feature>
<dbReference type="Proteomes" id="UP000015103">
    <property type="component" value="Unassembled WGS sequence"/>
</dbReference>
<dbReference type="RefSeq" id="XP_073979195.1">
    <property type="nucleotide sequence ID" value="XM_074123094.1"/>
</dbReference>
<dbReference type="GeneID" id="141451635"/>
<feature type="transmembrane region" description="Helical" evidence="9">
    <location>
        <begin position="149"/>
        <end position="168"/>
    </location>
</feature>
<evidence type="ECO:0000256" key="7">
    <source>
        <dbReference type="ARBA" id="ARBA00023170"/>
    </source>
</evidence>
<feature type="transmembrane region" description="Helical" evidence="9">
    <location>
        <begin position="204"/>
        <end position="224"/>
    </location>
</feature>
<reference evidence="10" key="1">
    <citation type="submission" date="2015-05" db="UniProtKB">
        <authorList>
            <consortium name="EnsemblMetazoa"/>
        </authorList>
    </citation>
    <scope>IDENTIFICATION</scope>
</reference>
<dbReference type="InterPro" id="IPR004117">
    <property type="entry name" value="7tm6_olfct_rcpt"/>
</dbReference>
<feature type="transmembrane region" description="Helical" evidence="9">
    <location>
        <begin position="53"/>
        <end position="76"/>
    </location>
</feature>
<dbReference type="EnsemblMetazoa" id="RPRC000059-RA">
    <property type="protein sequence ID" value="RPRC000059-PA"/>
    <property type="gene ID" value="RPRC000059"/>
</dbReference>
<dbReference type="FunCoup" id="T1H7S9">
    <property type="interactions" value="29"/>
</dbReference>
<evidence type="ECO:0000256" key="8">
    <source>
        <dbReference type="ARBA" id="ARBA00023224"/>
    </source>
</evidence>
<keyword evidence="2 9" id="KW-0716">Sensory transduction</keyword>
<dbReference type="eggNOG" id="ENOG502TA73">
    <property type="taxonomic scope" value="Eukaryota"/>
</dbReference>
<keyword evidence="4 9" id="KW-0552">Olfaction</keyword>
<evidence type="ECO:0000256" key="4">
    <source>
        <dbReference type="ARBA" id="ARBA00022725"/>
    </source>
</evidence>
<evidence type="ECO:0000313" key="10">
    <source>
        <dbReference type="EnsemblMetazoa" id="RPRC000059-PA"/>
    </source>
</evidence>
<keyword evidence="7 9" id="KW-0675">Receptor</keyword>
<dbReference type="VEuPathDB" id="VectorBase:RPRC000059"/>
<dbReference type="GO" id="GO:0005549">
    <property type="term" value="F:odorant binding"/>
    <property type="evidence" value="ECO:0007669"/>
    <property type="project" value="InterPro"/>
</dbReference>
<dbReference type="InParanoid" id="T1H7S9"/>
<keyword evidence="5 9" id="KW-1133">Transmembrane helix</keyword>
<proteinExistence type="inferred from homology"/>
<dbReference type="PANTHER" id="PTHR21137">
    <property type="entry name" value="ODORANT RECEPTOR"/>
    <property type="match status" value="1"/>
</dbReference>
<keyword evidence="3 9" id="KW-0812">Transmembrane</keyword>
<dbReference type="GO" id="GO:0007165">
    <property type="term" value="P:signal transduction"/>
    <property type="evidence" value="ECO:0007669"/>
    <property type="project" value="UniProtKB-KW"/>
</dbReference>
<organism evidence="10 11">
    <name type="scientific">Rhodnius prolixus</name>
    <name type="common">Triatomid bug</name>
    <dbReference type="NCBI Taxonomy" id="13249"/>
    <lineage>
        <taxon>Eukaryota</taxon>
        <taxon>Metazoa</taxon>
        <taxon>Ecdysozoa</taxon>
        <taxon>Arthropoda</taxon>
        <taxon>Hexapoda</taxon>
        <taxon>Insecta</taxon>
        <taxon>Pterygota</taxon>
        <taxon>Neoptera</taxon>
        <taxon>Paraneoptera</taxon>
        <taxon>Hemiptera</taxon>
        <taxon>Heteroptera</taxon>
        <taxon>Panheteroptera</taxon>
        <taxon>Cimicomorpha</taxon>
        <taxon>Reduviidae</taxon>
        <taxon>Triatominae</taxon>
        <taxon>Rhodnius</taxon>
    </lineage>
</organism>
<dbReference type="PANTHER" id="PTHR21137:SF42">
    <property type="entry name" value="ODORANT RECEPTOR 83A"/>
    <property type="match status" value="1"/>
</dbReference>
<name>T1H7S9_RHOPR</name>
<dbReference type="GO" id="GO:0005886">
    <property type="term" value="C:plasma membrane"/>
    <property type="evidence" value="ECO:0007669"/>
    <property type="project" value="UniProtKB-SubCell"/>
</dbReference>
<evidence type="ECO:0000256" key="3">
    <source>
        <dbReference type="ARBA" id="ARBA00022692"/>
    </source>
</evidence>